<dbReference type="SMART" id="SM00327">
    <property type="entry name" value="VWA"/>
    <property type="match status" value="1"/>
</dbReference>
<keyword evidence="1" id="KW-0472">Membrane</keyword>
<dbReference type="Pfam" id="PF13519">
    <property type="entry name" value="VWA_2"/>
    <property type="match status" value="1"/>
</dbReference>
<accession>A0A1L3GES7</accession>
<dbReference type="OrthoDB" id="6206554at2"/>
<dbReference type="PROSITE" id="PS50234">
    <property type="entry name" value="VWFA"/>
    <property type="match status" value="1"/>
</dbReference>
<evidence type="ECO:0000256" key="1">
    <source>
        <dbReference type="SAM" id="Phobius"/>
    </source>
</evidence>
<name>A0A1L3GES7_SYNAC</name>
<dbReference type="Proteomes" id="UP000182264">
    <property type="component" value="Chromosome"/>
</dbReference>
<dbReference type="KEGG" id="pace:A6070_13660"/>
<sequence length="341" mass="37186">MRFSHPHCFWLLLLLVPVAWRIWSTERFLERLRHRFRFDRNGRGAWRLYGRCLLPLLGLAGMVAALAGPAITVLRQGNISDNLVLAIGIDVSKSMLAEDMAVGRLSGQPAVTSVSNRLNAARQLVLTLLSRLEGEKVGLFFFARNGIEVVSPTRDHGFLRYMATHTDLGDLTESGSNLIAALDSGILMAASQTGTPARAVILLTDGEDTENNQAEILQSITSRDAPPPPVFTIGIGRERDVFIPIRRKGAADIDGFFTDSEDIPLKTRLDARTLRAIAETTGGSYIQLTGESLDDVASQLLRNIGTTAATPADLPPRPAPFDLAPLFLATGLLCYILFLLL</sequence>
<evidence type="ECO:0000313" key="3">
    <source>
        <dbReference type="EMBL" id="APG24464.1"/>
    </source>
</evidence>
<dbReference type="AlphaFoldDB" id="A0A1L3GES7"/>
<protein>
    <recommendedName>
        <fullName evidence="2">VWFA domain-containing protein</fullName>
    </recommendedName>
</protein>
<dbReference type="RefSeq" id="WP_072286304.1">
    <property type="nucleotide sequence ID" value="NZ_CP015455.1"/>
</dbReference>
<dbReference type="PANTHER" id="PTHR37947">
    <property type="entry name" value="BLL2462 PROTEIN"/>
    <property type="match status" value="1"/>
</dbReference>
<feature type="transmembrane region" description="Helical" evidence="1">
    <location>
        <begin position="48"/>
        <end position="74"/>
    </location>
</feature>
<feature type="domain" description="VWFA" evidence="2">
    <location>
        <begin position="84"/>
        <end position="304"/>
    </location>
</feature>
<dbReference type="InterPro" id="IPR002035">
    <property type="entry name" value="VWF_A"/>
</dbReference>
<dbReference type="STRING" id="29542.A6070_13660"/>
<keyword evidence="1" id="KW-0812">Transmembrane</keyword>
<dbReference type="InterPro" id="IPR036465">
    <property type="entry name" value="vWFA_dom_sf"/>
</dbReference>
<keyword evidence="1" id="KW-1133">Transmembrane helix</keyword>
<evidence type="ECO:0000259" key="2">
    <source>
        <dbReference type="PROSITE" id="PS50234"/>
    </source>
</evidence>
<keyword evidence="4" id="KW-1185">Reference proteome</keyword>
<dbReference type="SUPFAM" id="SSF53300">
    <property type="entry name" value="vWA-like"/>
    <property type="match status" value="1"/>
</dbReference>
<evidence type="ECO:0000313" key="4">
    <source>
        <dbReference type="Proteomes" id="UP000182264"/>
    </source>
</evidence>
<dbReference type="EMBL" id="CP015518">
    <property type="protein sequence ID" value="APG24464.1"/>
    <property type="molecule type" value="Genomic_DNA"/>
</dbReference>
<dbReference type="Gene3D" id="3.40.50.410">
    <property type="entry name" value="von Willebrand factor, type A domain"/>
    <property type="match status" value="1"/>
</dbReference>
<organism evidence="3 4">
    <name type="scientific">Syntrophotalea acetylenica</name>
    <name type="common">Pelobacter acetylenicus</name>
    <dbReference type="NCBI Taxonomy" id="29542"/>
    <lineage>
        <taxon>Bacteria</taxon>
        <taxon>Pseudomonadati</taxon>
        <taxon>Thermodesulfobacteriota</taxon>
        <taxon>Desulfuromonadia</taxon>
        <taxon>Desulfuromonadales</taxon>
        <taxon>Syntrophotaleaceae</taxon>
        <taxon>Syntrophotalea</taxon>
    </lineage>
</organism>
<gene>
    <name evidence="3" type="ORF">A7E75_05010</name>
</gene>
<feature type="transmembrane region" description="Helical" evidence="1">
    <location>
        <begin position="323"/>
        <end position="340"/>
    </location>
</feature>
<reference evidence="3 4" key="1">
    <citation type="journal article" date="2017" name="Genome Announc.">
        <title>Complete Genome Sequences of Two Acetylene-Fermenting Pelobacter acetylenicus Strains.</title>
        <authorList>
            <person name="Sutton J.M."/>
            <person name="Baesman S.M."/>
            <person name="Fierst J.L."/>
            <person name="Poret-Peterson A.T."/>
            <person name="Oremland R.S."/>
            <person name="Dunlap D.S."/>
            <person name="Akob D.M."/>
        </authorList>
    </citation>
    <scope>NUCLEOTIDE SEQUENCE [LARGE SCALE GENOMIC DNA]</scope>
    <source>
        <strain evidence="3 4">DSM 3247</strain>
    </source>
</reference>
<dbReference type="PANTHER" id="PTHR37947:SF2">
    <property type="entry name" value="VON WILLEBRAND FACTOR TYPE A"/>
    <property type="match status" value="1"/>
</dbReference>
<proteinExistence type="predicted"/>